<dbReference type="GO" id="GO:0003677">
    <property type="term" value="F:DNA binding"/>
    <property type="evidence" value="ECO:0007669"/>
    <property type="project" value="InterPro"/>
</dbReference>
<dbReference type="GO" id="GO:0005634">
    <property type="term" value="C:nucleus"/>
    <property type="evidence" value="ECO:0007669"/>
    <property type="project" value="UniProtKB-SubCell"/>
</dbReference>
<evidence type="ECO:0000256" key="2">
    <source>
        <dbReference type="SAM" id="MobiDB-lite"/>
    </source>
</evidence>
<dbReference type="PROSITE" id="PS51031">
    <property type="entry name" value="BESS"/>
    <property type="match status" value="1"/>
</dbReference>
<dbReference type="Pfam" id="PF02944">
    <property type="entry name" value="BESS"/>
    <property type="match status" value="1"/>
</dbReference>
<dbReference type="Proteomes" id="UP001152888">
    <property type="component" value="Unassembled WGS sequence"/>
</dbReference>
<dbReference type="PANTHER" id="PTHR12243:SF60">
    <property type="entry name" value="SI:CH211-15D5.12-RELATED"/>
    <property type="match status" value="1"/>
</dbReference>
<sequence length="234" mass="27123">MKENNWLSIAEFLDSEPAIVKKRWDNLRDRFVRAYRQYNTVLPSGSGGGTQKQPDFPYFEIMMWLIPFTRKRKLISSTAPESASKVPYIEEVESEPLLDDYVVGSDGVLSPEPTQSRPTSSHSSRPGSACGHKKSIQESMATALQNFSKICEKRFGENAENSDTHFMTSILDDMQHLPLKKKIKFKKEVMELLVKYKNVYLLLLFIKIDTKKYYYIFNFHTIDSMLAYFKIFLC</sequence>
<dbReference type="Pfam" id="PF10545">
    <property type="entry name" value="MADF_DNA_bdg"/>
    <property type="match status" value="1"/>
</dbReference>
<reference evidence="5" key="1">
    <citation type="submission" date="2022-03" db="EMBL/GenBank/DDBJ databases">
        <authorList>
            <person name="Sayadi A."/>
        </authorList>
    </citation>
    <scope>NUCLEOTIDE SEQUENCE</scope>
</reference>
<keyword evidence="6" id="KW-1185">Reference proteome</keyword>
<organism evidence="5 6">
    <name type="scientific">Acanthoscelides obtectus</name>
    <name type="common">Bean weevil</name>
    <name type="synonym">Bruchus obtectus</name>
    <dbReference type="NCBI Taxonomy" id="200917"/>
    <lineage>
        <taxon>Eukaryota</taxon>
        <taxon>Metazoa</taxon>
        <taxon>Ecdysozoa</taxon>
        <taxon>Arthropoda</taxon>
        <taxon>Hexapoda</taxon>
        <taxon>Insecta</taxon>
        <taxon>Pterygota</taxon>
        <taxon>Neoptera</taxon>
        <taxon>Endopterygota</taxon>
        <taxon>Coleoptera</taxon>
        <taxon>Polyphaga</taxon>
        <taxon>Cucujiformia</taxon>
        <taxon>Chrysomeloidea</taxon>
        <taxon>Chrysomelidae</taxon>
        <taxon>Bruchinae</taxon>
        <taxon>Bruchini</taxon>
        <taxon>Acanthoscelides</taxon>
    </lineage>
</organism>
<evidence type="ECO:0000256" key="1">
    <source>
        <dbReference type="PROSITE-ProRule" id="PRU00371"/>
    </source>
</evidence>
<protein>
    <recommendedName>
        <fullName evidence="7">MADF domain-containing protein</fullName>
    </recommendedName>
</protein>
<evidence type="ECO:0000259" key="4">
    <source>
        <dbReference type="PROSITE" id="PS51031"/>
    </source>
</evidence>
<evidence type="ECO:0000313" key="6">
    <source>
        <dbReference type="Proteomes" id="UP001152888"/>
    </source>
</evidence>
<name>A0A9P0PHY0_ACAOB</name>
<dbReference type="PANTHER" id="PTHR12243">
    <property type="entry name" value="MADF DOMAIN TRANSCRIPTION FACTOR"/>
    <property type="match status" value="1"/>
</dbReference>
<dbReference type="GO" id="GO:0006357">
    <property type="term" value="P:regulation of transcription by RNA polymerase II"/>
    <property type="evidence" value="ECO:0007669"/>
    <property type="project" value="TreeGrafter"/>
</dbReference>
<accession>A0A9P0PHY0</accession>
<dbReference type="OrthoDB" id="8110414at2759"/>
<dbReference type="InterPro" id="IPR006578">
    <property type="entry name" value="MADF-dom"/>
</dbReference>
<evidence type="ECO:0008006" key="7">
    <source>
        <dbReference type="Google" id="ProtNLM"/>
    </source>
</evidence>
<feature type="domain" description="BESS" evidence="4">
    <location>
        <begin position="160"/>
        <end position="199"/>
    </location>
</feature>
<dbReference type="EMBL" id="CAKOFQ010007008">
    <property type="protein sequence ID" value="CAH1986908.1"/>
    <property type="molecule type" value="Genomic_DNA"/>
</dbReference>
<proteinExistence type="predicted"/>
<feature type="region of interest" description="Disordered" evidence="2">
    <location>
        <begin position="108"/>
        <end position="132"/>
    </location>
</feature>
<keyword evidence="1" id="KW-0539">Nucleus</keyword>
<comment type="subcellular location">
    <subcellularLocation>
        <location evidence="1">Nucleus</location>
    </subcellularLocation>
</comment>
<evidence type="ECO:0000259" key="3">
    <source>
        <dbReference type="PROSITE" id="PS51029"/>
    </source>
</evidence>
<feature type="domain" description="MADF" evidence="3">
    <location>
        <begin position="1"/>
        <end position="70"/>
    </location>
</feature>
<evidence type="ECO:0000313" key="5">
    <source>
        <dbReference type="EMBL" id="CAH1986908.1"/>
    </source>
</evidence>
<dbReference type="AlphaFoldDB" id="A0A9P0PHY0"/>
<comment type="caution">
    <text evidence="5">The sequence shown here is derived from an EMBL/GenBank/DDBJ whole genome shotgun (WGS) entry which is preliminary data.</text>
</comment>
<gene>
    <name evidence="5" type="ORF">ACAOBT_LOCUS17523</name>
</gene>
<dbReference type="InterPro" id="IPR004210">
    <property type="entry name" value="BESS_motif"/>
</dbReference>
<dbReference type="InterPro" id="IPR039353">
    <property type="entry name" value="TF_Adf1"/>
</dbReference>
<feature type="compositionally biased region" description="Polar residues" evidence="2">
    <location>
        <begin position="112"/>
        <end position="126"/>
    </location>
</feature>
<dbReference type="PROSITE" id="PS51029">
    <property type="entry name" value="MADF"/>
    <property type="match status" value="1"/>
</dbReference>
<dbReference type="GO" id="GO:0005667">
    <property type="term" value="C:transcription regulator complex"/>
    <property type="evidence" value="ECO:0007669"/>
    <property type="project" value="TreeGrafter"/>
</dbReference>